<gene>
    <name evidence="2" type="ORF">AMON00008_LOCUS25021</name>
</gene>
<feature type="compositionally biased region" description="Polar residues" evidence="1">
    <location>
        <begin position="89"/>
        <end position="100"/>
    </location>
</feature>
<proteinExistence type="predicted"/>
<dbReference type="EMBL" id="HBNR01036374">
    <property type="protein sequence ID" value="CAE4592619.1"/>
    <property type="molecule type" value="Transcribed_RNA"/>
</dbReference>
<dbReference type="InterPro" id="IPR011993">
    <property type="entry name" value="PH-like_dom_sf"/>
</dbReference>
<protein>
    <recommendedName>
        <fullName evidence="3">ISP1 C-terminal domain-containing protein</fullName>
    </recommendedName>
</protein>
<evidence type="ECO:0000313" key="2">
    <source>
        <dbReference type="EMBL" id="CAE4592619.1"/>
    </source>
</evidence>
<dbReference type="Gene3D" id="2.30.29.30">
    <property type="entry name" value="Pleckstrin-homology domain (PH domain)/Phosphotyrosine-binding domain (PTB)"/>
    <property type="match status" value="1"/>
</dbReference>
<evidence type="ECO:0008006" key="3">
    <source>
        <dbReference type="Google" id="ProtNLM"/>
    </source>
</evidence>
<dbReference type="AlphaFoldDB" id="A0A7S4QTD7"/>
<sequence length="234" mass="24353">MGAACCSDNIAKAEHYVTPALEGKSVHPHAAAPGSVAPAGSPLSAAVPAAAAAGGGPGGGAAPDPDIFLSQPTELPQFDKPARTRGSDQESASSVCSTNPDLDGVSAVASEVASKEQRHQAKAVVKEFVKEMVKGKKLSVMTQTGQLKTCSASLNRSLDTFSIKVGTQKKSILLKEIEEIHAGAEEIDGVTTPLDELCATLMLKSGDCITFRLSDINARDTFVMCLLMFCNHQK</sequence>
<reference evidence="2" key="1">
    <citation type="submission" date="2021-01" db="EMBL/GenBank/DDBJ databases">
        <authorList>
            <person name="Corre E."/>
            <person name="Pelletier E."/>
            <person name="Niang G."/>
            <person name="Scheremetjew M."/>
            <person name="Finn R."/>
            <person name="Kale V."/>
            <person name="Holt S."/>
            <person name="Cochrane G."/>
            <person name="Meng A."/>
            <person name="Brown T."/>
            <person name="Cohen L."/>
        </authorList>
    </citation>
    <scope>NUCLEOTIDE SEQUENCE</scope>
    <source>
        <strain evidence="2">CCMP3105</strain>
    </source>
</reference>
<accession>A0A7S4QTD7</accession>
<organism evidence="2">
    <name type="scientific">Alexandrium monilatum</name>
    <dbReference type="NCBI Taxonomy" id="311494"/>
    <lineage>
        <taxon>Eukaryota</taxon>
        <taxon>Sar</taxon>
        <taxon>Alveolata</taxon>
        <taxon>Dinophyceae</taxon>
        <taxon>Gonyaulacales</taxon>
        <taxon>Pyrocystaceae</taxon>
        <taxon>Alexandrium</taxon>
    </lineage>
</organism>
<name>A0A7S4QTD7_9DINO</name>
<feature type="region of interest" description="Disordered" evidence="1">
    <location>
        <begin position="49"/>
        <end position="100"/>
    </location>
</feature>
<evidence type="ECO:0000256" key="1">
    <source>
        <dbReference type="SAM" id="MobiDB-lite"/>
    </source>
</evidence>